<proteinExistence type="predicted"/>
<keyword evidence="1" id="KW-0472">Membrane</keyword>
<accession>Q236C4</accession>
<dbReference type="RefSeq" id="XP_001012821.1">
    <property type="nucleotide sequence ID" value="XM_001012821.1"/>
</dbReference>
<keyword evidence="4" id="KW-1185">Reference proteome</keyword>
<feature type="signal peptide" evidence="2">
    <location>
        <begin position="1"/>
        <end position="20"/>
    </location>
</feature>
<gene>
    <name evidence="3" type="ORF">TTHERM_00091690</name>
</gene>
<dbReference type="EMBL" id="GG662749">
    <property type="protein sequence ID" value="EAR92576.1"/>
    <property type="molecule type" value="Genomic_DNA"/>
</dbReference>
<evidence type="ECO:0000313" key="4">
    <source>
        <dbReference type="Proteomes" id="UP000009168"/>
    </source>
</evidence>
<name>Q236C4_TETTS</name>
<sequence length="246" mass="27757">MKFQVEILFILQLLFTTTKCLTAQGCFNLGFKLCLDSFGQCTYSSLTCAKICVSNNSCSSNCCHEGYCTSQSAGSCTSSNQQSQIVNTNKSPVVAIVVPIVFGLVIIIGIACFCYQRRKRQLALQALQQAAQKNNNDLMNNQYRVDVTNQNAQIPYHNQQMYGQNNLQFQPVVYPNQPIQQTNPIQMNYLYYPPQQQFFMAPQQQQNQQIPGIYEAQLGNYDMQPKPQMGVPLVKNPLNDGQTNYL</sequence>
<dbReference type="InParanoid" id="Q236C4"/>
<protein>
    <submittedName>
        <fullName evidence="3">Transmembrane protein, putative</fullName>
    </submittedName>
</protein>
<feature type="transmembrane region" description="Helical" evidence="1">
    <location>
        <begin position="93"/>
        <end position="115"/>
    </location>
</feature>
<feature type="chain" id="PRO_5004201609" evidence="2">
    <location>
        <begin position="21"/>
        <end position="246"/>
    </location>
</feature>
<keyword evidence="1 3" id="KW-0812">Transmembrane</keyword>
<reference evidence="4" key="1">
    <citation type="journal article" date="2006" name="PLoS Biol.">
        <title>Macronuclear genome sequence of the ciliate Tetrahymena thermophila, a model eukaryote.</title>
        <authorList>
            <person name="Eisen J.A."/>
            <person name="Coyne R.S."/>
            <person name="Wu M."/>
            <person name="Wu D."/>
            <person name="Thiagarajan M."/>
            <person name="Wortman J.R."/>
            <person name="Badger J.H."/>
            <person name="Ren Q."/>
            <person name="Amedeo P."/>
            <person name="Jones K.M."/>
            <person name="Tallon L.J."/>
            <person name="Delcher A.L."/>
            <person name="Salzberg S.L."/>
            <person name="Silva J.C."/>
            <person name="Haas B.J."/>
            <person name="Majoros W.H."/>
            <person name="Farzad M."/>
            <person name="Carlton J.M."/>
            <person name="Smith R.K. Jr."/>
            <person name="Garg J."/>
            <person name="Pearlman R.E."/>
            <person name="Karrer K.M."/>
            <person name="Sun L."/>
            <person name="Manning G."/>
            <person name="Elde N.C."/>
            <person name="Turkewitz A.P."/>
            <person name="Asai D.J."/>
            <person name="Wilkes D.E."/>
            <person name="Wang Y."/>
            <person name="Cai H."/>
            <person name="Collins K."/>
            <person name="Stewart B.A."/>
            <person name="Lee S.R."/>
            <person name="Wilamowska K."/>
            <person name="Weinberg Z."/>
            <person name="Ruzzo W.L."/>
            <person name="Wloga D."/>
            <person name="Gaertig J."/>
            <person name="Frankel J."/>
            <person name="Tsao C.-C."/>
            <person name="Gorovsky M.A."/>
            <person name="Keeling P.J."/>
            <person name="Waller R.F."/>
            <person name="Patron N.J."/>
            <person name="Cherry J.M."/>
            <person name="Stover N.A."/>
            <person name="Krieger C.J."/>
            <person name="del Toro C."/>
            <person name="Ryder H.F."/>
            <person name="Williamson S.C."/>
            <person name="Barbeau R.A."/>
            <person name="Hamilton E.P."/>
            <person name="Orias E."/>
        </authorList>
    </citation>
    <scope>NUCLEOTIDE SEQUENCE [LARGE SCALE GENOMIC DNA]</scope>
    <source>
        <strain evidence="4">SB210</strain>
    </source>
</reference>
<dbReference type="GeneID" id="7838014"/>
<dbReference type="Proteomes" id="UP000009168">
    <property type="component" value="Unassembled WGS sequence"/>
</dbReference>
<evidence type="ECO:0000313" key="3">
    <source>
        <dbReference type="EMBL" id="EAR92576.1"/>
    </source>
</evidence>
<evidence type="ECO:0000256" key="1">
    <source>
        <dbReference type="SAM" id="Phobius"/>
    </source>
</evidence>
<keyword evidence="2" id="KW-0732">Signal</keyword>
<dbReference type="HOGENOM" id="CLU_1091875_0_0_1"/>
<dbReference type="KEGG" id="tet:TTHERM_00091690"/>
<evidence type="ECO:0000256" key="2">
    <source>
        <dbReference type="SAM" id="SignalP"/>
    </source>
</evidence>
<dbReference type="AlphaFoldDB" id="Q236C4"/>
<organism evidence="3 4">
    <name type="scientific">Tetrahymena thermophila (strain SB210)</name>
    <dbReference type="NCBI Taxonomy" id="312017"/>
    <lineage>
        <taxon>Eukaryota</taxon>
        <taxon>Sar</taxon>
        <taxon>Alveolata</taxon>
        <taxon>Ciliophora</taxon>
        <taxon>Intramacronucleata</taxon>
        <taxon>Oligohymenophorea</taxon>
        <taxon>Hymenostomatida</taxon>
        <taxon>Tetrahymenina</taxon>
        <taxon>Tetrahymenidae</taxon>
        <taxon>Tetrahymena</taxon>
    </lineage>
</organism>
<keyword evidence="1" id="KW-1133">Transmembrane helix</keyword>